<dbReference type="EMBL" id="JBHRTR010000034">
    <property type="protein sequence ID" value="MFC3229933.1"/>
    <property type="molecule type" value="Genomic_DNA"/>
</dbReference>
<organism evidence="2 3">
    <name type="scientific">Marinibaculum pumilum</name>
    <dbReference type="NCBI Taxonomy" id="1766165"/>
    <lineage>
        <taxon>Bacteria</taxon>
        <taxon>Pseudomonadati</taxon>
        <taxon>Pseudomonadota</taxon>
        <taxon>Alphaproteobacteria</taxon>
        <taxon>Rhodospirillales</taxon>
        <taxon>Rhodospirillaceae</taxon>
        <taxon>Marinibaculum</taxon>
    </lineage>
</organism>
<dbReference type="RefSeq" id="WP_379904605.1">
    <property type="nucleotide sequence ID" value="NZ_JBHRTR010000034.1"/>
</dbReference>
<evidence type="ECO:0000313" key="3">
    <source>
        <dbReference type="Proteomes" id="UP001595528"/>
    </source>
</evidence>
<name>A0ABV7L6F2_9PROT</name>
<reference evidence="3" key="1">
    <citation type="journal article" date="2019" name="Int. J. Syst. Evol. Microbiol.">
        <title>The Global Catalogue of Microorganisms (GCM) 10K type strain sequencing project: providing services to taxonomists for standard genome sequencing and annotation.</title>
        <authorList>
            <consortium name="The Broad Institute Genomics Platform"/>
            <consortium name="The Broad Institute Genome Sequencing Center for Infectious Disease"/>
            <person name="Wu L."/>
            <person name="Ma J."/>
        </authorList>
    </citation>
    <scope>NUCLEOTIDE SEQUENCE [LARGE SCALE GENOMIC DNA]</scope>
    <source>
        <strain evidence="3">KCTC 42964</strain>
    </source>
</reference>
<gene>
    <name evidence="2" type="ORF">ACFOGJ_21965</name>
</gene>
<feature type="chain" id="PRO_5045455650" evidence="1">
    <location>
        <begin position="20"/>
        <end position="417"/>
    </location>
</feature>
<sequence>MPRIFLTLLLLALVAGGCAKTQLELANDRLAENTRLLDGSKAYTAVYRNLLQHRDHLRDDEIGTATRALLARHPEFYPAVEADFRRRAAGIGDSTALVPFAEEIDEARRYALIPEGLAAELDRQVGAYARQALETGRLKLTLTDKYWLFEGMEAYEQTLLLDNSLEVLVRDRQPSSILVSRVLKTAGKAGKGSAPWRKVRDALPRMHLSRQQLEREAARYFPEKAQAVVEARTLYLTLAGNDRLLREDVQPHLAGASPWLVLTEVPRPGGIVADLSTVQWDERPAVEKVETIRYAMSEVVALPPEWRGPAFASYAYELTSGESSLEYAVEVTLLRDGQVVESSLLRDFLRAPYAYCSAQRLENPFGGAQPVPFVANPHMETTCGSPTGPVEVQQLRADARTAIAGAILTAPAIASRL</sequence>
<accession>A0ABV7L6F2</accession>
<keyword evidence="3" id="KW-1185">Reference proteome</keyword>
<evidence type="ECO:0000313" key="2">
    <source>
        <dbReference type="EMBL" id="MFC3229933.1"/>
    </source>
</evidence>
<comment type="caution">
    <text evidence="2">The sequence shown here is derived from an EMBL/GenBank/DDBJ whole genome shotgun (WGS) entry which is preliminary data.</text>
</comment>
<protein>
    <submittedName>
        <fullName evidence="2">Uncharacterized protein</fullName>
    </submittedName>
</protein>
<dbReference type="PROSITE" id="PS51257">
    <property type="entry name" value="PROKAR_LIPOPROTEIN"/>
    <property type="match status" value="1"/>
</dbReference>
<proteinExistence type="predicted"/>
<feature type="signal peptide" evidence="1">
    <location>
        <begin position="1"/>
        <end position="19"/>
    </location>
</feature>
<evidence type="ECO:0000256" key="1">
    <source>
        <dbReference type="SAM" id="SignalP"/>
    </source>
</evidence>
<keyword evidence="1" id="KW-0732">Signal</keyword>
<dbReference type="Proteomes" id="UP001595528">
    <property type="component" value="Unassembled WGS sequence"/>
</dbReference>